<dbReference type="SUPFAM" id="SSF101478">
    <property type="entry name" value="ADP-ribosylglycohydrolase"/>
    <property type="match status" value="1"/>
</dbReference>
<evidence type="ECO:0000313" key="3">
    <source>
        <dbReference type="Proteomes" id="UP000290439"/>
    </source>
</evidence>
<keyword evidence="1" id="KW-0479">Metal-binding</keyword>
<feature type="binding site" evidence="1">
    <location>
        <position position="56"/>
    </location>
    <ligand>
        <name>Mg(2+)</name>
        <dbReference type="ChEBI" id="CHEBI:18420"/>
        <label>1</label>
    </ligand>
</feature>
<dbReference type="InterPro" id="IPR005502">
    <property type="entry name" value="Ribosyl_crysJ1"/>
</dbReference>
<comment type="cofactor">
    <cofactor evidence="1">
        <name>Mg(2+)</name>
        <dbReference type="ChEBI" id="CHEBI:18420"/>
    </cofactor>
    <text evidence="1">Binds 2 magnesium ions per subunit.</text>
</comment>
<reference evidence="2 3" key="1">
    <citation type="submission" date="2019-02" db="EMBL/GenBank/DDBJ databases">
        <authorList>
            <consortium name="Pathogen Informatics"/>
        </authorList>
    </citation>
    <scope>NUCLEOTIDE SEQUENCE [LARGE SCALE GENOMIC DNA]</scope>
    <source>
        <strain evidence="2 3">3012STDY6756504</strain>
    </source>
</reference>
<feature type="binding site" evidence="1">
    <location>
        <position position="256"/>
    </location>
    <ligand>
        <name>Mg(2+)</name>
        <dbReference type="ChEBI" id="CHEBI:18420"/>
        <label>1</label>
    </ligand>
</feature>
<dbReference type="EMBL" id="LR215973">
    <property type="protein sequence ID" value="VFA96743.1"/>
    <property type="molecule type" value="Genomic_DNA"/>
</dbReference>
<dbReference type="InterPro" id="IPR036705">
    <property type="entry name" value="Ribosyl_crysJ1_sf"/>
</dbReference>
<organism evidence="2 3">
    <name type="scientific">Nocardia cyriacigeorgica</name>
    <dbReference type="NCBI Taxonomy" id="135487"/>
    <lineage>
        <taxon>Bacteria</taxon>
        <taxon>Bacillati</taxon>
        <taxon>Actinomycetota</taxon>
        <taxon>Actinomycetes</taxon>
        <taxon>Mycobacteriales</taxon>
        <taxon>Nocardiaceae</taxon>
        <taxon>Nocardia</taxon>
    </lineage>
</organism>
<dbReference type="Proteomes" id="UP000290439">
    <property type="component" value="Chromosome"/>
</dbReference>
<dbReference type="InterPro" id="IPR050792">
    <property type="entry name" value="ADP-ribosylglycohydrolase"/>
</dbReference>
<feature type="binding site" evidence="1">
    <location>
        <position position="57"/>
    </location>
    <ligand>
        <name>Mg(2+)</name>
        <dbReference type="ChEBI" id="CHEBI:18420"/>
        <label>1</label>
    </ligand>
</feature>
<feature type="binding site" evidence="1">
    <location>
        <position position="258"/>
    </location>
    <ligand>
        <name>Mg(2+)</name>
        <dbReference type="ChEBI" id="CHEBI:18420"/>
        <label>1</label>
    </ligand>
</feature>
<evidence type="ECO:0000256" key="1">
    <source>
        <dbReference type="PIRSR" id="PIRSR605502-1"/>
    </source>
</evidence>
<dbReference type="Gene3D" id="1.10.4080.10">
    <property type="entry name" value="ADP-ribosylation/Crystallin J1"/>
    <property type="match status" value="1"/>
</dbReference>
<sequence>MILDDAQLDRAAGALLGSAAGDALGAGYEFTYPGAGQVIDMVGGGMFGWAPGQWTDDTSMAVAIALAADKADRGIDLDEIAAGFMAWWDSQPPDVGVQTSKVLGARPASARGMQAVAMSLPGLTGGNGSLMRTGPVALAYLADPVECAKAAGAIGLLTHHDQQAVEACKIWSHAIRHAILEANFDGVRDYVASCPAADYWNPLLDQAETGTPQDFPKNGWVVHALQTAWWAITTTEQSGPDHLPRALEQCVRAGNDTDTTAAIAGALLGARWGASAVPARWREMLHGYPGLTGNDLIALAHRIVLKNAE</sequence>
<keyword evidence="2" id="KW-0326">Glycosidase</keyword>
<gene>
    <name evidence="2" type="primary">draG</name>
    <name evidence="2" type="ORF">NCTC10797_00498</name>
</gene>
<proteinExistence type="predicted"/>
<dbReference type="Pfam" id="PF03747">
    <property type="entry name" value="ADP_ribosyl_GH"/>
    <property type="match status" value="1"/>
</dbReference>
<feature type="binding site" evidence="1">
    <location>
        <position position="259"/>
    </location>
    <ligand>
        <name>Mg(2+)</name>
        <dbReference type="ChEBI" id="CHEBI:18420"/>
        <label>1</label>
    </ligand>
</feature>
<dbReference type="PANTHER" id="PTHR16222">
    <property type="entry name" value="ADP-RIBOSYLGLYCOHYDROLASE"/>
    <property type="match status" value="1"/>
</dbReference>
<dbReference type="GO" id="GO:0047407">
    <property type="term" value="F:ADP-ribosyl-[dinitrogen reductase] hydrolase activity"/>
    <property type="evidence" value="ECO:0007669"/>
    <property type="project" value="UniProtKB-EC"/>
</dbReference>
<feature type="binding site" evidence="1">
    <location>
        <position position="55"/>
    </location>
    <ligand>
        <name>Mg(2+)</name>
        <dbReference type="ChEBI" id="CHEBI:18420"/>
        <label>1</label>
    </ligand>
</feature>
<dbReference type="GO" id="GO:0046872">
    <property type="term" value="F:metal ion binding"/>
    <property type="evidence" value="ECO:0007669"/>
    <property type="project" value="UniProtKB-KW"/>
</dbReference>
<accession>A0A4V6IBQ9</accession>
<dbReference type="EC" id="3.2.2.24" evidence="2"/>
<protein>
    <submittedName>
        <fullName evidence="2">ADP-ribosyl-[dinitrogen reductase] glycohydrolase</fullName>
        <ecNumber evidence="2">3.2.2.24</ecNumber>
    </submittedName>
</protein>
<dbReference type="PANTHER" id="PTHR16222:SF12">
    <property type="entry name" value="ADP-RIBOSYLGLYCOHYDROLASE-RELATED"/>
    <property type="match status" value="1"/>
</dbReference>
<evidence type="ECO:0000313" key="2">
    <source>
        <dbReference type="EMBL" id="VFA96743.1"/>
    </source>
</evidence>
<keyword evidence="1" id="KW-0460">Magnesium</keyword>
<name>A0A4V6IBQ9_9NOCA</name>
<dbReference type="AlphaFoldDB" id="A0A4V6IBQ9"/>
<dbReference type="RefSeq" id="WP_130915799.1">
    <property type="nucleotide sequence ID" value="NZ_LR215973.1"/>
</dbReference>
<keyword evidence="2" id="KW-0378">Hydrolase</keyword>